<dbReference type="PANTHER" id="PTHR42756:SF1">
    <property type="entry name" value="TRANSCRIPTIONAL REPRESSOR OF EMRAB OPERON"/>
    <property type="match status" value="1"/>
</dbReference>
<accession>A0ABT5V9R6</accession>
<organism evidence="5 6">
    <name type="scientific">Alkalihalobacterium chitinilyticum</name>
    <dbReference type="NCBI Taxonomy" id="2980103"/>
    <lineage>
        <taxon>Bacteria</taxon>
        <taxon>Bacillati</taxon>
        <taxon>Bacillota</taxon>
        <taxon>Bacilli</taxon>
        <taxon>Bacillales</taxon>
        <taxon>Bacillaceae</taxon>
        <taxon>Alkalihalobacterium</taxon>
    </lineage>
</organism>
<evidence type="ECO:0000256" key="2">
    <source>
        <dbReference type="ARBA" id="ARBA00023125"/>
    </source>
</evidence>
<dbReference type="InterPro" id="IPR000835">
    <property type="entry name" value="HTH_MarR-typ"/>
</dbReference>
<name>A0ABT5V9R6_9BACI</name>
<dbReference type="InterPro" id="IPR036390">
    <property type="entry name" value="WH_DNA-bd_sf"/>
</dbReference>
<evidence type="ECO:0000256" key="1">
    <source>
        <dbReference type="ARBA" id="ARBA00023015"/>
    </source>
</evidence>
<dbReference type="PANTHER" id="PTHR42756">
    <property type="entry name" value="TRANSCRIPTIONAL REGULATOR, MARR"/>
    <property type="match status" value="1"/>
</dbReference>
<proteinExistence type="predicted"/>
<dbReference type="Gene3D" id="1.10.10.10">
    <property type="entry name" value="Winged helix-like DNA-binding domain superfamily/Winged helix DNA-binding domain"/>
    <property type="match status" value="1"/>
</dbReference>
<keyword evidence="6" id="KW-1185">Reference proteome</keyword>
<dbReference type="SUPFAM" id="SSF46785">
    <property type="entry name" value="Winged helix' DNA-binding domain"/>
    <property type="match status" value="1"/>
</dbReference>
<dbReference type="PROSITE" id="PS50995">
    <property type="entry name" value="HTH_MARR_2"/>
    <property type="match status" value="1"/>
</dbReference>
<evidence type="ECO:0000313" key="5">
    <source>
        <dbReference type="EMBL" id="MDE5412195.1"/>
    </source>
</evidence>
<keyword evidence="1" id="KW-0805">Transcription regulation</keyword>
<dbReference type="RefSeq" id="WP_275116813.1">
    <property type="nucleotide sequence ID" value="NZ_JAOTPO010000001.1"/>
</dbReference>
<dbReference type="SMART" id="SM00347">
    <property type="entry name" value="HTH_MARR"/>
    <property type="match status" value="1"/>
</dbReference>
<dbReference type="EMBL" id="JAOTPO010000001">
    <property type="protein sequence ID" value="MDE5412195.1"/>
    <property type="molecule type" value="Genomic_DNA"/>
</dbReference>
<dbReference type="InterPro" id="IPR036388">
    <property type="entry name" value="WH-like_DNA-bd_sf"/>
</dbReference>
<evidence type="ECO:0000259" key="4">
    <source>
        <dbReference type="PROSITE" id="PS50995"/>
    </source>
</evidence>
<keyword evidence="3" id="KW-0804">Transcription</keyword>
<reference evidence="5" key="1">
    <citation type="submission" date="2024-05" db="EMBL/GenBank/DDBJ databases">
        <title>Alkalihalobacillus sp. strain MEB203 novel alkaliphilic bacterium from Lonar Lake, India.</title>
        <authorList>
            <person name="Joshi A."/>
            <person name="Thite S."/>
            <person name="Mengade P."/>
        </authorList>
    </citation>
    <scope>NUCLEOTIDE SEQUENCE</scope>
    <source>
        <strain evidence="5">MEB 203</strain>
    </source>
</reference>
<dbReference type="Pfam" id="PF01047">
    <property type="entry name" value="MarR"/>
    <property type="match status" value="1"/>
</dbReference>
<feature type="domain" description="HTH marR-type" evidence="4">
    <location>
        <begin position="6"/>
        <end position="143"/>
    </location>
</feature>
<dbReference type="Proteomes" id="UP001148125">
    <property type="component" value="Unassembled WGS sequence"/>
</dbReference>
<gene>
    <name evidence="5" type="ORF">N7Z68_02185</name>
</gene>
<comment type="caution">
    <text evidence="5">The sequence shown here is derived from an EMBL/GenBank/DDBJ whole genome shotgun (WGS) entry which is preliminary data.</text>
</comment>
<sequence>MINLEYNSIHQMLNYFRATYKVVEEDWQKSAQEVGITQSEQHMLWIIYYEKKVSMSYIAKVGLWDLSTVMQVIKRLKAKGLVQTIKDENDLRISYVMLTPEGEKKRAETSEFTYRFSEFLDNYANESEEQKKRLEESLHFVKDFCKHYYGQEFIQWVDKSSSLNEADDENK</sequence>
<keyword evidence="2" id="KW-0238">DNA-binding</keyword>
<protein>
    <submittedName>
        <fullName evidence="5">MarR family transcriptional regulator</fullName>
    </submittedName>
</protein>
<evidence type="ECO:0000256" key="3">
    <source>
        <dbReference type="ARBA" id="ARBA00023163"/>
    </source>
</evidence>
<evidence type="ECO:0000313" key="6">
    <source>
        <dbReference type="Proteomes" id="UP001148125"/>
    </source>
</evidence>